<reference evidence="10" key="1">
    <citation type="journal article" date="2019" name="Int. J. Syst. Evol. Microbiol.">
        <title>The Global Catalogue of Microorganisms (GCM) 10K type strain sequencing project: providing services to taxonomists for standard genome sequencing and annotation.</title>
        <authorList>
            <consortium name="The Broad Institute Genomics Platform"/>
            <consortium name="The Broad Institute Genome Sequencing Center for Infectious Disease"/>
            <person name="Wu L."/>
            <person name="Ma J."/>
        </authorList>
    </citation>
    <scope>NUCLEOTIDE SEQUENCE [LARGE SCALE GENOMIC DNA]</scope>
    <source>
        <strain evidence="10">KCTC 52168</strain>
    </source>
</reference>
<evidence type="ECO:0000256" key="4">
    <source>
        <dbReference type="ARBA" id="ARBA00022723"/>
    </source>
</evidence>
<dbReference type="InterPro" id="IPR022337">
    <property type="entry name" value="Inositol_monophosphatase_SuhB"/>
</dbReference>
<keyword evidence="10" id="KW-1185">Reference proteome</keyword>
<organism evidence="9 10">
    <name type="scientific">Piscinibacterium candidicorallinum</name>
    <dbReference type="NCBI Taxonomy" id="1793872"/>
    <lineage>
        <taxon>Bacteria</taxon>
        <taxon>Pseudomonadati</taxon>
        <taxon>Pseudomonadota</taxon>
        <taxon>Betaproteobacteria</taxon>
        <taxon>Burkholderiales</taxon>
        <taxon>Piscinibacterium</taxon>
    </lineage>
</organism>
<dbReference type="InterPro" id="IPR000760">
    <property type="entry name" value="Inositol_monophosphatase-like"/>
</dbReference>
<feature type="compositionally biased region" description="Low complexity" evidence="8">
    <location>
        <begin position="277"/>
        <end position="291"/>
    </location>
</feature>
<dbReference type="EMBL" id="JBHRTI010000003">
    <property type="protein sequence ID" value="MFC3146582.1"/>
    <property type="molecule type" value="Genomic_DNA"/>
</dbReference>
<dbReference type="InterPro" id="IPR033942">
    <property type="entry name" value="IMPase"/>
</dbReference>
<evidence type="ECO:0000313" key="10">
    <source>
        <dbReference type="Proteomes" id="UP001595556"/>
    </source>
</evidence>
<proteinExistence type="inferred from homology"/>
<dbReference type="SUPFAM" id="SSF56655">
    <property type="entry name" value="Carbohydrate phosphatase"/>
    <property type="match status" value="1"/>
</dbReference>
<sequence>MHPMLNTATKAARRAGAFINRASMDVDSLRVGTKGPGDFVTEVDQAVESDIINTLLEAYPQHGITSEEIGQAGNANSPYQWFIDPLDGTTNFIHGIPHYAVSMAMKYEGETQIALIYQPATNDLYTAEKGRGAALNNRRLRVTRRMRLAEALIGTSFRNRRNASWDALMSALSELSLTTAGVRRMGSASLDLAQVAAGRLDACYGVGLGSWDMAAGALLVSEAGGLVSDLHGGDDFMAKGHIVAGSPKIFPQLMAKLDGVAASLKLRIAEGEAAPADGTDAAEAAAEAAPAKPKVPPRRLARKAGAGKPVAK</sequence>
<comment type="caution">
    <text evidence="9">The sequence shown here is derived from an EMBL/GenBank/DDBJ whole genome shotgun (WGS) entry which is preliminary data.</text>
</comment>
<dbReference type="GO" id="GO:0016787">
    <property type="term" value="F:hydrolase activity"/>
    <property type="evidence" value="ECO:0007669"/>
    <property type="project" value="UniProtKB-KW"/>
</dbReference>
<dbReference type="Pfam" id="PF00459">
    <property type="entry name" value="Inositol_P"/>
    <property type="match status" value="1"/>
</dbReference>
<evidence type="ECO:0000256" key="5">
    <source>
        <dbReference type="ARBA" id="ARBA00022801"/>
    </source>
</evidence>
<feature type="region of interest" description="Disordered" evidence="8">
    <location>
        <begin position="277"/>
        <end position="312"/>
    </location>
</feature>
<dbReference type="InterPro" id="IPR020583">
    <property type="entry name" value="Inositol_monoP_metal-BS"/>
</dbReference>
<dbReference type="PRINTS" id="PR01959">
    <property type="entry name" value="SBIMPHPHTASE"/>
</dbReference>
<evidence type="ECO:0000256" key="8">
    <source>
        <dbReference type="SAM" id="MobiDB-lite"/>
    </source>
</evidence>
<evidence type="ECO:0000256" key="7">
    <source>
        <dbReference type="RuleBase" id="RU364068"/>
    </source>
</evidence>
<keyword evidence="5 7" id="KW-0378">Hydrolase</keyword>
<gene>
    <name evidence="9" type="ORF">ACFOEN_02870</name>
</gene>
<keyword evidence="6 7" id="KW-0460">Magnesium</keyword>
<dbReference type="PROSITE" id="PS00629">
    <property type="entry name" value="IMP_1"/>
    <property type="match status" value="1"/>
</dbReference>
<dbReference type="EC" id="3.1.3.25" evidence="7"/>
<dbReference type="Gene3D" id="3.30.540.10">
    <property type="entry name" value="Fructose-1,6-Bisphosphatase, subunit A, domain 1"/>
    <property type="match status" value="1"/>
</dbReference>
<dbReference type="RefSeq" id="WP_377300908.1">
    <property type="nucleotide sequence ID" value="NZ_CP180191.1"/>
</dbReference>
<protein>
    <recommendedName>
        <fullName evidence="7">Inositol-1-monophosphatase</fullName>
        <ecNumber evidence="7">3.1.3.25</ecNumber>
    </recommendedName>
</protein>
<comment type="catalytic activity">
    <reaction evidence="1 7">
        <text>a myo-inositol phosphate + H2O = myo-inositol + phosphate</text>
        <dbReference type="Rhea" id="RHEA:24056"/>
        <dbReference type="ChEBI" id="CHEBI:15377"/>
        <dbReference type="ChEBI" id="CHEBI:17268"/>
        <dbReference type="ChEBI" id="CHEBI:43474"/>
        <dbReference type="ChEBI" id="CHEBI:84139"/>
        <dbReference type="EC" id="3.1.3.25"/>
    </reaction>
</comment>
<accession>A0ABV7GZ56</accession>
<comment type="cofactor">
    <cofactor evidence="2 7">
        <name>Mg(2+)</name>
        <dbReference type="ChEBI" id="CHEBI:18420"/>
    </cofactor>
</comment>
<dbReference type="InterPro" id="IPR020550">
    <property type="entry name" value="Inositol_monophosphatase_CS"/>
</dbReference>
<dbReference type="CDD" id="cd01639">
    <property type="entry name" value="IMPase"/>
    <property type="match status" value="1"/>
</dbReference>
<dbReference type="Gene3D" id="3.40.190.80">
    <property type="match status" value="1"/>
</dbReference>
<evidence type="ECO:0000256" key="3">
    <source>
        <dbReference type="ARBA" id="ARBA00009759"/>
    </source>
</evidence>
<comment type="similarity">
    <text evidence="3 7">Belongs to the inositol monophosphatase superfamily.</text>
</comment>
<dbReference type="PANTHER" id="PTHR20854:SF4">
    <property type="entry name" value="INOSITOL-1-MONOPHOSPHATASE-RELATED"/>
    <property type="match status" value="1"/>
</dbReference>
<dbReference type="Proteomes" id="UP001595556">
    <property type="component" value="Unassembled WGS sequence"/>
</dbReference>
<evidence type="ECO:0000256" key="1">
    <source>
        <dbReference type="ARBA" id="ARBA00001033"/>
    </source>
</evidence>
<evidence type="ECO:0000313" key="9">
    <source>
        <dbReference type="EMBL" id="MFC3146582.1"/>
    </source>
</evidence>
<name>A0ABV7GZ56_9BURK</name>
<dbReference type="PRINTS" id="PR00377">
    <property type="entry name" value="IMPHPHTASES"/>
</dbReference>
<keyword evidence="4 7" id="KW-0479">Metal-binding</keyword>
<evidence type="ECO:0000256" key="2">
    <source>
        <dbReference type="ARBA" id="ARBA00001946"/>
    </source>
</evidence>
<evidence type="ECO:0000256" key="6">
    <source>
        <dbReference type="ARBA" id="ARBA00022842"/>
    </source>
</evidence>
<dbReference type="PANTHER" id="PTHR20854">
    <property type="entry name" value="INOSITOL MONOPHOSPHATASE"/>
    <property type="match status" value="1"/>
</dbReference>
<dbReference type="PROSITE" id="PS00630">
    <property type="entry name" value="IMP_2"/>
    <property type="match status" value="1"/>
</dbReference>